<name>A0A150LK84_9BACI</name>
<dbReference type="Proteomes" id="UP000075683">
    <property type="component" value="Unassembled WGS sequence"/>
</dbReference>
<proteinExistence type="predicted"/>
<organism evidence="1 2">
    <name type="scientific">Caldibacillus debilis</name>
    <dbReference type="NCBI Taxonomy" id="301148"/>
    <lineage>
        <taxon>Bacteria</taxon>
        <taxon>Bacillati</taxon>
        <taxon>Bacillota</taxon>
        <taxon>Bacilli</taxon>
        <taxon>Bacillales</taxon>
        <taxon>Bacillaceae</taxon>
        <taxon>Caldibacillus</taxon>
    </lineage>
</organism>
<sequence>MDRRWRGLKGNISKIRSKQKTIVQFQKNAGNSWEEAKNTLSPAGVCEKGENEANGSGFARLSCAASLKAGKKERPPQKTEKTFIGSLLIDCAGNGEIAAAALIDVHR</sequence>
<reference evidence="1 2" key="1">
    <citation type="submission" date="2016-01" db="EMBL/GenBank/DDBJ databases">
        <title>Draft Genome Sequences of Seven Thermophilic Sporeformers Isolated from Foods.</title>
        <authorList>
            <person name="Berendsen E.M."/>
            <person name="Wells-Bennik M.H."/>
            <person name="Krawcyk A.O."/>
            <person name="De Jong A."/>
            <person name="Holsappel S."/>
            <person name="Eijlander R.T."/>
            <person name="Kuipers O.P."/>
        </authorList>
    </citation>
    <scope>NUCLEOTIDE SEQUENCE [LARGE SCALE GENOMIC DNA]</scope>
    <source>
        <strain evidence="1 2">B4135</strain>
    </source>
</reference>
<gene>
    <name evidence="1" type="ORF">B4135_0380</name>
</gene>
<comment type="caution">
    <text evidence="1">The sequence shown here is derived from an EMBL/GenBank/DDBJ whole genome shotgun (WGS) entry which is preliminary data.</text>
</comment>
<dbReference type="EMBL" id="LQYT01000090">
    <property type="protein sequence ID" value="KYD12781.1"/>
    <property type="molecule type" value="Genomic_DNA"/>
</dbReference>
<evidence type="ECO:0000313" key="1">
    <source>
        <dbReference type="EMBL" id="KYD12781.1"/>
    </source>
</evidence>
<evidence type="ECO:0000313" key="2">
    <source>
        <dbReference type="Proteomes" id="UP000075683"/>
    </source>
</evidence>
<accession>A0A150LK84</accession>
<protein>
    <submittedName>
        <fullName evidence="1">Uncharacterized protein</fullName>
    </submittedName>
</protein>
<dbReference type="AlphaFoldDB" id="A0A150LK84"/>